<organism evidence="1 2">
    <name type="scientific">Phyllobacterium ifriqiyense</name>
    <dbReference type="NCBI Taxonomy" id="314238"/>
    <lineage>
        <taxon>Bacteria</taxon>
        <taxon>Pseudomonadati</taxon>
        <taxon>Pseudomonadota</taxon>
        <taxon>Alphaproteobacteria</taxon>
        <taxon>Hyphomicrobiales</taxon>
        <taxon>Phyllobacteriaceae</taxon>
        <taxon>Phyllobacterium</taxon>
    </lineage>
</organism>
<reference evidence="1 2" key="1">
    <citation type="submission" date="2023-07" db="EMBL/GenBank/DDBJ databases">
        <title>Comparative genomics of wheat-associated soil bacteria to identify genetic determinants of phenazine resistance.</title>
        <authorList>
            <person name="Mouncey N."/>
        </authorList>
    </citation>
    <scope>NUCLEOTIDE SEQUENCE [LARGE SCALE GENOMIC DNA]</scope>
    <source>
        <strain evidence="1 2">W4I11</strain>
    </source>
</reference>
<comment type="caution">
    <text evidence="1">The sequence shown here is derived from an EMBL/GenBank/DDBJ whole genome shotgun (WGS) entry which is preliminary data.</text>
</comment>
<gene>
    <name evidence="1" type="ORF">QFZ34_001920</name>
</gene>
<dbReference type="EMBL" id="JAUSZT010000003">
    <property type="protein sequence ID" value="MDQ0996738.1"/>
    <property type="molecule type" value="Genomic_DNA"/>
</dbReference>
<keyword evidence="2" id="KW-1185">Reference proteome</keyword>
<name>A0ABU0S7M0_9HYPH</name>
<protein>
    <submittedName>
        <fullName evidence="1">Uncharacterized protein</fullName>
    </submittedName>
</protein>
<proteinExistence type="predicted"/>
<accession>A0ABU0S7M0</accession>
<sequence>MALIYACSMVSAWFDEAHHEEGSGLQDYLLALQK</sequence>
<dbReference type="Proteomes" id="UP001237780">
    <property type="component" value="Unassembled WGS sequence"/>
</dbReference>
<evidence type="ECO:0000313" key="2">
    <source>
        <dbReference type="Proteomes" id="UP001237780"/>
    </source>
</evidence>
<evidence type="ECO:0000313" key="1">
    <source>
        <dbReference type="EMBL" id="MDQ0996738.1"/>
    </source>
</evidence>